<keyword evidence="1" id="KW-0675">Receptor</keyword>
<evidence type="ECO:0000313" key="2">
    <source>
        <dbReference type="Proteomes" id="UP000306319"/>
    </source>
</evidence>
<accession>A0AC61RF03</accession>
<keyword evidence="2" id="KW-1185">Reference proteome</keyword>
<dbReference type="EMBL" id="SRYB01000021">
    <property type="protein sequence ID" value="TGY77715.1"/>
    <property type="molecule type" value="Genomic_DNA"/>
</dbReference>
<dbReference type="Proteomes" id="UP000306319">
    <property type="component" value="Unassembled WGS sequence"/>
</dbReference>
<sequence length="771" mass="85806">MIKQIIMSVLAFFCMLTQTSVCLYANVPPTDANINGHVIDGDTGEHIPFCTIKILGTSIVALTDASGHYALHDINPGKYEIEASYVGYKTETKWVEVVKGKTVEVNFEIAPDLFLLDQVVVTGSKSETKRRNSPSLVSVATSKLLTNVSANSLADGLCYQPGLRVENDCQNCGFTQVRINGLDGHYSQILMNSRPVFSALTGVYGLEQIPANMIDRIEIMRGGGSALFGSSAIGGTINIITRDPVVNSAEASHQMTSIGITGALDNNTTFNASVVNNNNRMGMFIFGQNRNRDGYDHDGDGFTEIAQLKTQTLGARTFFRPSDDTRLNIEYHGTHEYRRGGDNLDLPAHEAMIAEQVDHNIHGGEVSFDLWSSNRNDHLNVFAATQNTKRKSYYGSEKDPNAYGTTHDLVVTGGGQWTHSFEKLWFMPAELIGGVEFNYNYLRDRTLSYDHDVTQKISIYSAYLQNEWRNDRWGFLVGCRVDKNSIIDNAIFSPRANIRFNPSDDFNFRLSYSTGFRSPQAYAEDFHVAVVGGERVVTVLADDLTHENSHSFSASADMYRSIGNVQVNLMVEAFATSLNDVFAMRKLDEPDSKGNTVLERYNGSGATVWGFNAEARTVLSSRVDLQAGFTWQKSRYKELEYWSEDSGVAPVKRMFRTPDLYGYLTFNYDIAKHWKATLNGTYSGSMLVQHMAGSGTEVDVAETTPDFLDMSLKINYELRIMHSGSLNISLGISNIFNSYQKKFDKGYLRDSGYIYGPMLPRSLTAGVRFSI</sequence>
<comment type="caution">
    <text evidence="1">The sequence shown here is derived from an EMBL/GenBank/DDBJ whole genome shotgun (WGS) entry which is preliminary data.</text>
</comment>
<protein>
    <submittedName>
        <fullName evidence="1">TonB-dependent receptor</fullName>
    </submittedName>
</protein>
<proteinExistence type="predicted"/>
<gene>
    <name evidence="1" type="ORF">E5331_13495</name>
</gene>
<organism evidence="1 2">
    <name type="scientific">Lepagella muris</name>
    <dbReference type="NCBI Taxonomy" id="3032870"/>
    <lineage>
        <taxon>Bacteria</taxon>
        <taxon>Pseudomonadati</taxon>
        <taxon>Bacteroidota</taxon>
        <taxon>Bacteroidia</taxon>
        <taxon>Bacteroidales</taxon>
        <taxon>Muribaculaceae</taxon>
        <taxon>Lepagella</taxon>
    </lineage>
</organism>
<reference evidence="1" key="1">
    <citation type="submission" date="2019-04" db="EMBL/GenBank/DDBJ databases">
        <title>Microbes associate with the intestines of laboratory mice.</title>
        <authorList>
            <person name="Navarre W."/>
            <person name="Wong E."/>
            <person name="Huang K."/>
            <person name="Tropini C."/>
            <person name="Ng K."/>
            <person name="Yu B."/>
        </authorList>
    </citation>
    <scope>NUCLEOTIDE SEQUENCE</scope>
    <source>
        <strain evidence="1">NM04_E33</strain>
    </source>
</reference>
<name>A0AC61RF03_9BACT</name>
<evidence type="ECO:0000313" key="1">
    <source>
        <dbReference type="EMBL" id="TGY77715.1"/>
    </source>
</evidence>